<dbReference type="OrthoDB" id="5984298at2759"/>
<reference evidence="4" key="1">
    <citation type="submission" date="2021-02" db="EMBL/GenBank/DDBJ databases">
        <authorList>
            <person name="Steward A R."/>
        </authorList>
    </citation>
    <scope>NUCLEOTIDE SEQUENCE</scope>
</reference>
<name>A0A821SW41_9NEOP</name>
<dbReference type="InterPro" id="IPR027487">
    <property type="entry name" value="Ribosomal_mL48"/>
</dbReference>
<evidence type="ECO:0000313" key="5">
    <source>
        <dbReference type="Proteomes" id="UP000663880"/>
    </source>
</evidence>
<dbReference type="GO" id="GO:1990904">
    <property type="term" value="C:ribonucleoprotein complex"/>
    <property type="evidence" value="ECO:0007669"/>
    <property type="project" value="UniProtKB-KW"/>
</dbReference>
<dbReference type="EMBL" id="CAJOBZ010000020">
    <property type="protein sequence ID" value="CAF4862928.1"/>
    <property type="molecule type" value="Genomic_DNA"/>
</dbReference>
<dbReference type="Proteomes" id="UP000663880">
    <property type="component" value="Unassembled WGS sequence"/>
</dbReference>
<keyword evidence="2" id="KW-0687">Ribonucleoprotein</keyword>
<evidence type="ECO:0000256" key="1">
    <source>
        <dbReference type="ARBA" id="ARBA00022980"/>
    </source>
</evidence>
<accession>A0A821SW41</accession>
<comment type="caution">
    <text evidence="4">The sequence shown here is derived from an EMBL/GenBank/DDBJ whole genome shotgun (WGS) entry which is preliminary data.</text>
</comment>
<dbReference type="InterPro" id="IPR036838">
    <property type="entry name" value="Ribosomal_uS10_dom_sf"/>
</dbReference>
<proteinExistence type="predicted"/>
<feature type="domain" description="Small ribosomal subunit protein uS10" evidence="3">
    <location>
        <begin position="62"/>
        <end position="157"/>
    </location>
</feature>
<evidence type="ECO:0000259" key="3">
    <source>
        <dbReference type="SMART" id="SM01403"/>
    </source>
</evidence>
<keyword evidence="1" id="KW-0689">Ribosomal protein</keyword>
<dbReference type="SMART" id="SM01403">
    <property type="entry name" value="Ribosomal_S10"/>
    <property type="match status" value="1"/>
</dbReference>
<dbReference type="InterPro" id="IPR027486">
    <property type="entry name" value="Ribosomal_uS10_dom"/>
</dbReference>
<dbReference type="PANTHER" id="PTHR13473:SF0">
    <property type="entry name" value="LARGE RIBOSOMAL SUBUNIT PROTEIN ML48"/>
    <property type="match status" value="1"/>
</dbReference>
<dbReference type="AlphaFoldDB" id="A0A821SW41"/>
<dbReference type="SUPFAM" id="SSF54999">
    <property type="entry name" value="Ribosomal protein S10"/>
    <property type="match status" value="1"/>
</dbReference>
<protein>
    <recommendedName>
        <fullName evidence="3">Small ribosomal subunit protein uS10 domain-containing protein</fullName>
    </recommendedName>
</protein>
<evidence type="ECO:0000313" key="4">
    <source>
        <dbReference type="EMBL" id="CAF4862928.1"/>
    </source>
</evidence>
<evidence type="ECO:0000256" key="2">
    <source>
        <dbReference type="ARBA" id="ARBA00023274"/>
    </source>
</evidence>
<dbReference type="GO" id="GO:0005761">
    <property type="term" value="C:mitochondrial ribosome"/>
    <property type="evidence" value="ECO:0007669"/>
    <property type="project" value="InterPro"/>
</dbReference>
<dbReference type="Pfam" id="PF00338">
    <property type="entry name" value="Ribosomal_S10"/>
    <property type="match status" value="1"/>
</dbReference>
<gene>
    <name evidence="4" type="ORF">PMACD_LOCUS8069</name>
</gene>
<organism evidence="4 5">
    <name type="scientific">Pieris macdunnoughi</name>
    <dbReference type="NCBI Taxonomy" id="345717"/>
    <lineage>
        <taxon>Eukaryota</taxon>
        <taxon>Metazoa</taxon>
        <taxon>Ecdysozoa</taxon>
        <taxon>Arthropoda</taxon>
        <taxon>Hexapoda</taxon>
        <taxon>Insecta</taxon>
        <taxon>Pterygota</taxon>
        <taxon>Neoptera</taxon>
        <taxon>Endopterygota</taxon>
        <taxon>Lepidoptera</taxon>
        <taxon>Glossata</taxon>
        <taxon>Ditrysia</taxon>
        <taxon>Papilionoidea</taxon>
        <taxon>Pieridae</taxon>
        <taxon>Pierinae</taxon>
        <taxon>Pieris</taxon>
    </lineage>
</organism>
<keyword evidence="5" id="KW-1185">Reference proteome</keyword>
<sequence>MFSSKIFKYACAVNNNLVKLKTNLQFGACVGQYQPKRLKTDLYEPDYLISMEPDEPVYDCLNLQIKGYDYTLLEMCQREIHRYAEVMGIQVDECWATPAKQFKIHRYKPGGTVVDSEYNLNIYERNVQVVDVPAWALGTLLRVSRALLPEGCTLNVHEHTIEHEDIRYVPDNELLTLKQQLDDMGGSRPEKKKRR</sequence>
<dbReference type="PANTHER" id="PTHR13473">
    <property type="entry name" value="MITOCHONDRIAL RIBOSOMAL PROTEIN L48"/>
    <property type="match status" value="1"/>
</dbReference>